<evidence type="ECO:0000313" key="4">
    <source>
        <dbReference type="EMBL" id="MBP2400777.1"/>
    </source>
</evidence>
<evidence type="ECO:0000256" key="1">
    <source>
        <dbReference type="ARBA" id="ARBA00023239"/>
    </source>
</evidence>
<proteinExistence type="inferred from homology"/>
<organism evidence="4 5">
    <name type="scientific">Streptomyces syringium</name>
    <dbReference type="NCBI Taxonomy" id="76729"/>
    <lineage>
        <taxon>Bacteria</taxon>
        <taxon>Bacillati</taxon>
        <taxon>Actinomycetota</taxon>
        <taxon>Actinomycetes</taxon>
        <taxon>Kitasatosporales</taxon>
        <taxon>Streptomycetaceae</taxon>
        <taxon>Streptomyces</taxon>
    </lineage>
</organism>
<name>A0ABS4XWA7_9ACTN</name>
<keyword evidence="2" id="KW-0479">Metal-binding</keyword>
<comment type="cofactor">
    <cofactor evidence="2">
        <name>Mg(2+)</name>
        <dbReference type="ChEBI" id="CHEBI:18420"/>
    </cofactor>
</comment>
<dbReference type="Pfam" id="PF19086">
    <property type="entry name" value="Terpene_syn_C_2"/>
    <property type="match status" value="1"/>
</dbReference>
<dbReference type="SFLD" id="SFLDS00005">
    <property type="entry name" value="Isoprenoid_Synthase_Type_I"/>
    <property type="match status" value="1"/>
</dbReference>
<evidence type="ECO:0000256" key="3">
    <source>
        <dbReference type="SAM" id="MobiDB-lite"/>
    </source>
</evidence>
<protein>
    <recommendedName>
        <fullName evidence="2">Terpene synthase</fullName>
        <ecNumber evidence="2">4.2.3.-</ecNumber>
    </recommendedName>
</protein>
<keyword evidence="1 2" id="KW-0456">Lyase</keyword>
<dbReference type="InterPro" id="IPR008949">
    <property type="entry name" value="Isoprenoid_synthase_dom_sf"/>
</dbReference>
<dbReference type="PANTHER" id="PTHR35201:SF4">
    <property type="entry name" value="BETA-PINACENE SYNTHASE-RELATED"/>
    <property type="match status" value="1"/>
</dbReference>
<reference evidence="4 5" key="1">
    <citation type="submission" date="2021-03" db="EMBL/GenBank/DDBJ databases">
        <title>Sequencing the genomes of 1000 actinobacteria strains.</title>
        <authorList>
            <person name="Klenk H.-P."/>
        </authorList>
    </citation>
    <scope>NUCLEOTIDE SEQUENCE [LARGE SCALE GENOMIC DNA]</scope>
    <source>
        <strain evidence="4 5">DSM 41480</strain>
    </source>
</reference>
<gene>
    <name evidence="4" type="ORF">JO379_000246</name>
</gene>
<keyword evidence="2" id="KW-0460">Magnesium</keyword>
<dbReference type="GeneID" id="91567139"/>
<dbReference type="Gene3D" id="1.10.600.10">
    <property type="entry name" value="Farnesyl Diphosphate Synthase"/>
    <property type="match status" value="1"/>
</dbReference>
<evidence type="ECO:0000256" key="2">
    <source>
        <dbReference type="RuleBase" id="RU366034"/>
    </source>
</evidence>
<sequence>MPITHAVPGIDRSFPTLCCPPPARVDEVLGRAVNNRLMDWAERTGLPPGAVATLRAADFGRYAMLLHPDTDNPESLLLAARWLVAVFTIDDYCTDDPCLGADPAALAARYALVLPALDHPPLPAEQAPDLAHALAADPMLVTVTSSLAHLALHATPSQIARIRHEYLELLIACATQAAWHHTGHTPALWMYLTSRSLNNFHPATTLIDVVGGYEVPADLYFEPRVRRATLLAATSANMVNDLYSVAKDQAADAGELNCPTVIAASQHCSLAEAIDRTVDVHNTLMRDFETQCLELADIQSPALHRYLTGLQTWVAGNREWHSQSPRYHKTSTPRTPGGVSDSV</sequence>
<dbReference type="PANTHER" id="PTHR35201">
    <property type="entry name" value="TERPENE SYNTHASE"/>
    <property type="match status" value="1"/>
</dbReference>
<dbReference type="SFLD" id="SFLDG01020">
    <property type="entry name" value="Terpene_Cyclase_Like_2"/>
    <property type="match status" value="1"/>
</dbReference>
<dbReference type="InterPro" id="IPR034686">
    <property type="entry name" value="Terpene_cyclase-like_2"/>
</dbReference>
<comment type="caution">
    <text evidence="4">The sequence shown here is derived from an EMBL/GenBank/DDBJ whole genome shotgun (WGS) entry which is preliminary data.</text>
</comment>
<dbReference type="EC" id="4.2.3.-" evidence="2"/>
<dbReference type="RefSeq" id="WP_209513355.1">
    <property type="nucleotide sequence ID" value="NZ_JAGIOH010000001.1"/>
</dbReference>
<comment type="similarity">
    <text evidence="2">Belongs to the terpene synthase family.</text>
</comment>
<feature type="region of interest" description="Disordered" evidence="3">
    <location>
        <begin position="322"/>
        <end position="343"/>
    </location>
</feature>
<accession>A0ABS4XWA7</accession>
<dbReference type="Proteomes" id="UP001519291">
    <property type="component" value="Unassembled WGS sequence"/>
</dbReference>
<dbReference type="GO" id="GO:0016829">
    <property type="term" value="F:lyase activity"/>
    <property type="evidence" value="ECO:0007669"/>
    <property type="project" value="UniProtKB-KW"/>
</dbReference>
<keyword evidence="5" id="KW-1185">Reference proteome</keyword>
<dbReference type="EMBL" id="JAGIOH010000001">
    <property type="protein sequence ID" value="MBP2400777.1"/>
    <property type="molecule type" value="Genomic_DNA"/>
</dbReference>
<evidence type="ECO:0000313" key="5">
    <source>
        <dbReference type="Proteomes" id="UP001519291"/>
    </source>
</evidence>
<dbReference type="SUPFAM" id="SSF48576">
    <property type="entry name" value="Terpenoid synthases"/>
    <property type="match status" value="1"/>
</dbReference>